<accession>A0A6C0TZC7</accession>
<sequence length="374" mass="40718">MKSIAAKLGKDADIESAVMAEPRNLSIGLVAAGLMVAFAGVLVIMAALALSRWPNEPAASAANREPEDQNLIDSDPFRENLTRLIGAEVVAKDGRPGGGGMLEGVIFDNNGATSAVIISYGGFLAMGSKEVMVDVNDVTIDSGYNTIRVNFSRDELEAMPENQRRYLPMQAAEVPPEIADQLKEASVAFNAPDRLFLNEAARIQFALAPVMSPLGPEEVLDPNLSGTIRMRDGIDYALRMRADLSGPDFRIDPQGPQIRTVLDDRTTEWNWTITPTRPGENRILTLSLLALLKQGEEDLPPLTVQTFREQILVDVSAWDRIRLYLEKVNVIHGVVAALVGTALAIAGGLGWRRAGHRRGEKANPLLREHDDRAP</sequence>
<gene>
    <name evidence="2" type="ORF">G3T16_06720</name>
</gene>
<keyword evidence="1" id="KW-1133">Transmembrane helix</keyword>
<feature type="transmembrane region" description="Helical" evidence="1">
    <location>
        <begin position="27"/>
        <end position="50"/>
    </location>
</feature>
<dbReference type="AlphaFoldDB" id="A0A6C0TZC7"/>
<reference evidence="2 3" key="1">
    <citation type="submission" date="2020-02" db="EMBL/GenBank/DDBJ databases">
        <title>Genome sequencing for Kineobactrum sp. M2.</title>
        <authorList>
            <person name="Park S.-J."/>
        </authorList>
    </citation>
    <scope>NUCLEOTIDE SEQUENCE [LARGE SCALE GENOMIC DNA]</scope>
    <source>
        <strain evidence="2 3">M2</strain>
    </source>
</reference>
<dbReference type="RefSeq" id="WP_163494382.1">
    <property type="nucleotide sequence ID" value="NZ_CP048711.1"/>
</dbReference>
<protein>
    <submittedName>
        <fullName evidence="2">Uncharacterized protein</fullName>
    </submittedName>
</protein>
<proteinExistence type="predicted"/>
<keyword evidence="1" id="KW-0472">Membrane</keyword>
<organism evidence="2 3">
    <name type="scientific">Kineobactrum salinum</name>
    <dbReference type="NCBI Taxonomy" id="2708301"/>
    <lineage>
        <taxon>Bacteria</taxon>
        <taxon>Pseudomonadati</taxon>
        <taxon>Pseudomonadota</taxon>
        <taxon>Gammaproteobacteria</taxon>
        <taxon>Cellvibrionales</taxon>
        <taxon>Halieaceae</taxon>
        <taxon>Kineobactrum</taxon>
    </lineage>
</organism>
<evidence type="ECO:0000256" key="1">
    <source>
        <dbReference type="SAM" id="Phobius"/>
    </source>
</evidence>
<keyword evidence="1" id="KW-0812">Transmembrane</keyword>
<evidence type="ECO:0000313" key="2">
    <source>
        <dbReference type="EMBL" id="QIB65141.1"/>
    </source>
</evidence>
<dbReference type="EMBL" id="CP048711">
    <property type="protein sequence ID" value="QIB65141.1"/>
    <property type="molecule type" value="Genomic_DNA"/>
</dbReference>
<dbReference type="Gene3D" id="2.30.30.240">
    <property type="entry name" value="PRC-barrel domain"/>
    <property type="match status" value="1"/>
</dbReference>
<dbReference type="KEGG" id="kim:G3T16_06720"/>
<dbReference type="SUPFAM" id="SSF50346">
    <property type="entry name" value="PRC-barrel domain"/>
    <property type="match status" value="1"/>
</dbReference>
<feature type="transmembrane region" description="Helical" evidence="1">
    <location>
        <begin position="330"/>
        <end position="351"/>
    </location>
</feature>
<name>A0A6C0TZC7_9GAMM</name>
<dbReference type="Proteomes" id="UP000477680">
    <property type="component" value="Chromosome"/>
</dbReference>
<dbReference type="InterPro" id="IPR011033">
    <property type="entry name" value="PRC_barrel-like_sf"/>
</dbReference>
<keyword evidence="3" id="KW-1185">Reference proteome</keyword>
<evidence type="ECO:0000313" key="3">
    <source>
        <dbReference type="Proteomes" id="UP000477680"/>
    </source>
</evidence>